<organism evidence="3 4">
    <name type="scientific">Argiope bruennichi</name>
    <name type="common">Wasp spider</name>
    <name type="synonym">Aranea bruennichi</name>
    <dbReference type="NCBI Taxonomy" id="94029"/>
    <lineage>
        <taxon>Eukaryota</taxon>
        <taxon>Metazoa</taxon>
        <taxon>Ecdysozoa</taxon>
        <taxon>Arthropoda</taxon>
        <taxon>Chelicerata</taxon>
        <taxon>Arachnida</taxon>
        <taxon>Araneae</taxon>
        <taxon>Araneomorphae</taxon>
        <taxon>Entelegynae</taxon>
        <taxon>Araneoidea</taxon>
        <taxon>Araneidae</taxon>
        <taxon>Argiope</taxon>
    </lineage>
</organism>
<evidence type="ECO:0000313" key="4">
    <source>
        <dbReference type="Proteomes" id="UP000807504"/>
    </source>
</evidence>
<name>A0A8T0EYE9_ARGBR</name>
<protein>
    <recommendedName>
        <fullName evidence="2">Coiled-coil protein 142 C-terminal domain-containing protein</fullName>
    </recommendedName>
</protein>
<dbReference type="Proteomes" id="UP000807504">
    <property type="component" value="Unassembled WGS sequence"/>
</dbReference>
<dbReference type="PANTHER" id="PTHR21436">
    <property type="entry name" value="COILED-COIL DOMAIN-CONTAINING PROTEIN 142"/>
    <property type="match status" value="1"/>
</dbReference>
<accession>A0A8T0EYE9</accession>
<dbReference type="AlphaFoldDB" id="A0A8T0EYE9"/>
<reference evidence="3" key="1">
    <citation type="journal article" date="2020" name="bioRxiv">
        <title>Chromosome-level reference genome of the European wasp spider Argiope bruennichi: a resource for studies on range expansion and evolutionary adaptation.</title>
        <authorList>
            <person name="Sheffer M.M."/>
            <person name="Hoppe A."/>
            <person name="Krehenwinkel H."/>
            <person name="Uhl G."/>
            <person name="Kuss A.W."/>
            <person name="Jensen L."/>
            <person name="Jensen C."/>
            <person name="Gillespie R.G."/>
            <person name="Hoff K.J."/>
            <person name="Prost S."/>
        </authorList>
    </citation>
    <scope>NUCLEOTIDE SEQUENCE</scope>
</reference>
<dbReference type="Pfam" id="PF14923">
    <property type="entry name" value="CCDC142"/>
    <property type="match status" value="1"/>
</dbReference>
<comment type="caution">
    <text evidence="3">The sequence shown here is derived from an EMBL/GenBank/DDBJ whole genome shotgun (WGS) entry which is preliminary data.</text>
</comment>
<keyword evidence="4" id="KW-1185">Reference proteome</keyword>
<dbReference type="InterPro" id="IPR055350">
    <property type="entry name" value="CCDC142_C"/>
</dbReference>
<dbReference type="PANTHER" id="PTHR21436:SF2">
    <property type="entry name" value="COILED-COIL DOMAIN-CONTAINING PROTEIN 142"/>
    <property type="match status" value="1"/>
</dbReference>
<evidence type="ECO:0000259" key="2">
    <source>
        <dbReference type="Pfam" id="PF14923"/>
    </source>
</evidence>
<feature type="region of interest" description="Disordered" evidence="1">
    <location>
        <begin position="1"/>
        <end position="28"/>
    </location>
</feature>
<dbReference type="EMBL" id="JABXBU010001863">
    <property type="protein sequence ID" value="KAF8783393.1"/>
    <property type="molecule type" value="Genomic_DNA"/>
</dbReference>
<gene>
    <name evidence="3" type="ORF">HNY73_013558</name>
</gene>
<reference evidence="3" key="2">
    <citation type="submission" date="2020-06" db="EMBL/GenBank/DDBJ databases">
        <authorList>
            <person name="Sheffer M."/>
        </authorList>
    </citation>
    <scope>NUCLEOTIDE SEQUENCE</scope>
</reference>
<proteinExistence type="predicted"/>
<evidence type="ECO:0000256" key="1">
    <source>
        <dbReference type="SAM" id="MobiDB-lite"/>
    </source>
</evidence>
<feature type="domain" description="Coiled-coil protein 142 C-terminal" evidence="2">
    <location>
        <begin position="477"/>
        <end position="683"/>
    </location>
</feature>
<evidence type="ECO:0000313" key="3">
    <source>
        <dbReference type="EMBL" id="KAF8783393.1"/>
    </source>
</evidence>
<sequence length="881" mass="102003">MKSSDDPVPVRKAFSAENAKEDSSELPYDSGFKTPKSCASASYVTARGKYVQDNHLQNLIPEDFSSHYFKLDAKDDQKLFLSASQILEKLSKIIIKYSDIFQHNETAEIPSASSGKISFREIVVYQEVLKRLLEERCILVLKDDCDICIKRTIQLINDFKHLYVNEKLKMMTMPIQACNRFINSDDIKVSTLELLIKKLQIICDLHLSISSSYQKIINCFYVSLDLELYQIVLKTNRLLYKYKSSLFHWGYKCMTILMQKLCLADPISVSPDFLQSILASCEIFNTLIKNNKELKHCFSKRYDLFYKHAKHTECKEVPFSLVLNYLAYFEAKIASERIVHFLTSTCKKNRQISIKKKNLSNNGKSLKSNHSTSDYHSASISDIESEKSTVKITEFTNANINFSNLLVSITQRNQSLILKYIYAIANLSNSSSRIKRRPSCESNSSITSVRQMWNVPEQNFQSNNYILLEESFWLKFWSNIHLFVLKILYEVPYHQYGDSIGGTIFLWPDAYVDSFIECLKSSIINNDITDDGKYTLKQIYEYIFMNKIHALWDKEFLSTIISYFSHHSTLVPSSLNQIKTLPGSLFQACIDVLLKIFDVDFQNMDLLLFLQCLHQIHSTLDFFILWTNNRIRAAFASRNLSTYLIVCWSDCKDAVKLLQTKTAVLVKNTDSFTRIPALRLQKEKIIWNQIDILTGCISEVPNLVCNFCFSAIRNDFLLPVNEHSRNKCFCFGQNILKLEALEELMYSLTEVVNISDHLPVLTAISTSVAQAFIFILHHKKKTMSVELIRFIEYELAKFREWLDKRDSAQDEKLKLKNLVCLRKVEAILKYIQIPTSRSSIFSMRLNRVMPVTDTGIQLNDDVLTDVEKQYWQSVNSRLCCF</sequence>
<dbReference type="InterPro" id="IPR026700">
    <property type="entry name" value="CCDC142"/>
</dbReference>